<organism evidence="1 2">
    <name type="scientific">Acetivibrio thermocellus AD2</name>
    <dbReference type="NCBI Taxonomy" id="1138384"/>
    <lineage>
        <taxon>Bacteria</taxon>
        <taxon>Bacillati</taxon>
        <taxon>Bacillota</taxon>
        <taxon>Clostridia</taxon>
        <taxon>Eubacteriales</taxon>
        <taxon>Oscillospiraceae</taxon>
        <taxon>Acetivibrio</taxon>
    </lineage>
</organism>
<dbReference type="InterPro" id="IPR029063">
    <property type="entry name" value="SAM-dependent_MTases_sf"/>
</dbReference>
<dbReference type="RefSeq" id="WP_003511737.1">
    <property type="nucleotide sequence ID" value="NZ_CP013828.1"/>
</dbReference>
<accession>A0AB36TFM7</accession>
<sequence>MKENQIKNAELMKEVINVLAAEILKTYKVDRSSLFELLSDSVMSNKDLIDIIEKETDFKKVARTRVYKDFSNKVKRNLYNQLRRYYQDADDVDKIVDKFKELQTGSEESKNYIKSLLQYHVSTRERMTDFDNFYDPIKKYILESEKIIDIGCGLNPLMVPFNSDGSKVVKYIAADRDKKSVKIIEAYSAWLGDGRLIGVNWDLKEGWQELFKKTGVESYDLALIMKVVPVVKRQQRELLSVLKETPANLLFITGSKTSMTKNSSIEKRERRDINNFIDECGYTKLLEFDKNEEFGWLVKKNYR</sequence>
<dbReference type="AlphaFoldDB" id="A0AB36TFM7"/>
<dbReference type="Gene3D" id="3.40.50.150">
    <property type="entry name" value="Vaccinia Virus protein VP39"/>
    <property type="match status" value="1"/>
</dbReference>
<gene>
    <name evidence="1" type="ORF">M972_11772</name>
</gene>
<dbReference type="EMBL" id="PDBW01000001">
    <property type="protein sequence ID" value="PFH02010.1"/>
    <property type="molecule type" value="Genomic_DNA"/>
</dbReference>
<evidence type="ECO:0000313" key="2">
    <source>
        <dbReference type="Proteomes" id="UP000223596"/>
    </source>
</evidence>
<evidence type="ECO:0000313" key="1">
    <source>
        <dbReference type="EMBL" id="PFH02010.1"/>
    </source>
</evidence>
<reference evidence="1 2" key="1">
    <citation type="submission" date="2017-09" db="EMBL/GenBank/DDBJ databases">
        <title>Evaluation of Pacific Biosciences Sequencing Technology to Finishing C. thermocellum Genome Sequences.</title>
        <authorList>
            <person name="Brown S."/>
        </authorList>
    </citation>
    <scope>NUCLEOTIDE SEQUENCE [LARGE SCALE GENOMIC DNA]</scope>
    <source>
        <strain evidence="1 2">AD2</strain>
    </source>
</reference>
<comment type="caution">
    <text evidence="1">The sequence shown here is derived from an EMBL/GenBank/DDBJ whole genome shotgun (WGS) entry which is preliminary data.</text>
</comment>
<proteinExistence type="predicted"/>
<dbReference type="Pfam" id="PF07091">
    <property type="entry name" value="FmrO"/>
    <property type="match status" value="1"/>
</dbReference>
<dbReference type="SUPFAM" id="SSF53335">
    <property type="entry name" value="S-adenosyl-L-methionine-dependent methyltransferases"/>
    <property type="match status" value="1"/>
</dbReference>
<dbReference type="GeneID" id="35803273"/>
<protein>
    <submittedName>
        <fullName evidence="1">16S rRNA (Guanine(1405)-N(7))-methyltransferase</fullName>
    </submittedName>
</protein>
<dbReference type="InterPro" id="IPR025981">
    <property type="entry name" value="rRNA_MeTrfase"/>
</dbReference>
<name>A0AB36TFM7_ACETH</name>
<dbReference type="Proteomes" id="UP000223596">
    <property type="component" value="Unassembled WGS sequence"/>
</dbReference>